<keyword evidence="2" id="KW-1185">Reference proteome</keyword>
<accession>A0ABR3NRZ3</accession>
<proteinExistence type="predicted"/>
<protein>
    <submittedName>
        <fullName evidence="1">Uncharacterized protein</fullName>
    </submittedName>
</protein>
<sequence>MQTPPSIPPSSVPMVVLMAFPEPLHGPLPSTLIGSLAPGKNPNDLVIKEPVEVHDEPFHTHSTTQAARGNRLDSVETLSLVFMHR</sequence>
<reference evidence="1 2" key="1">
    <citation type="submission" date="2023-09" db="EMBL/GenBank/DDBJ databases">
        <authorList>
            <person name="Wang M."/>
        </authorList>
    </citation>
    <scope>NUCLEOTIDE SEQUENCE [LARGE SCALE GENOMIC DNA]</scope>
    <source>
        <strain evidence="1">GT-2023</strain>
        <tissue evidence="1">Liver</tissue>
    </source>
</reference>
<evidence type="ECO:0000313" key="2">
    <source>
        <dbReference type="Proteomes" id="UP001558613"/>
    </source>
</evidence>
<organism evidence="1 2">
    <name type="scientific">Cirrhinus molitorella</name>
    <name type="common">mud carp</name>
    <dbReference type="NCBI Taxonomy" id="172907"/>
    <lineage>
        <taxon>Eukaryota</taxon>
        <taxon>Metazoa</taxon>
        <taxon>Chordata</taxon>
        <taxon>Craniata</taxon>
        <taxon>Vertebrata</taxon>
        <taxon>Euteleostomi</taxon>
        <taxon>Actinopterygii</taxon>
        <taxon>Neopterygii</taxon>
        <taxon>Teleostei</taxon>
        <taxon>Ostariophysi</taxon>
        <taxon>Cypriniformes</taxon>
        <taxon>Cyprinidae</taxon>
        <taxon>Labeoninae</taxon>
        <taxon>Labeonini</taxon>
        <taxon>Cirrhinus</taxon>
    </lineage>
</organism>
<evidence type="ECO:0000313" key="1">
    <source>
        <dbReference type="EMBL" id="KAL1279797.1"/>
    </source>
</evidence>
<name>A0ABR3NRZ3_9TELE</name>
<dbReference type="EMBL" id="JAYMGO010000002">
    <property type="protein sequence ID" value="KAL1279797.1"/>
    <property type="molecule type" value="Genomic_DNA"/>
</dbReference>
<dbReference type="Proteomes" id="UP001558613">
    <property type="component" value="Unassembled WGS sequence"/>
</dbReference>
<comment type="caution">
    <text evidence="1">The sequence shown here is derived from an EMBL/GenBank/DDBJ whole genome shotgun (WGS) entry which is preliminary data.</text>
</comment>
<gene>
    <name evidence="1" type="ORF">QQF64_014397</name>
</gene>